<reference evidence="3 4" key="1">
    <citation type="submission" date="2020-08" db="EMBL/GenBank/DDBJ databases">
        <title>Sequencing the genomes of 1000 actinobacteria strains.</title>
        <authorList>
            <person name="Klenk H.-P."/>
        </authorList>
    </citation>
    <scope>NUCLEOTIDE SEQUENCE [LARGE SCALE GENOMIC DNA]</scope>
    <source>
        <strain evidence="3 4">DSM 41654</strain>
    </source>
</reference>
<dbReference type="PANTHER" id="PTHR40758:SF1">
    <property type="entry name" value="CONSERVED PROTEIN"/>
    <property type="match status" value="1"/>
</dbReference>
<dbReference type="GO" id="GO:0005886">
    <property type="term" value="C:plasma membrane"/>
    <property type="evidence" value="ECO:0007669"/>
    <property type="project" value="TreeGrafter"/>
</dbReference>
<dbReference type="Gene3D" id="1.20.120.450">
    <property type="entry name" value="dinb family like domain"/>
    <property type="match status" value="1"/>
</dbReference>
<dbReference type="PANTHER" id="PTHR40758">
    <property type="entry name" value="CONSERVED PROTEIN"/>
    <property type="match status" value="1"/>
</dbReference>
<dbReference type="Pfam" id="PF07398">
    <property type="entry name" value="MDMPI_C"/>
    <property type="match status" value="1"/>
</dbReference>
<comment type="caution">
    <text evidence="3">The sequence shown here is derived from an EMBL/GenBank/DDBJ whole genome shotgun (WGS) entry which is preliminary data.</text>
</comment>
<dbReference type="InterPro" id="IPR010872">
    <property type="entry name" value="MDMPI_C-term_domain"/>
</dbReference>
<dbReference type="EMBL" id="JACHJV010000001">
    <property type="protein sequence ID" value="MBB4926510.1"/>
    <property type="molecule type" value="Genomic_DNA"/>
</dbReference>
<dbReference type="InterPro" id="IPR017517">
    <property type="entry name" value="Maleyloyr_isom"/>
</dbReference>
<name>A0A7W7R732_KITKI</name>
<keyword evidence="4" id="KW-1185">Reference proteome</keyword>
<feature type="domain" description="MDMPI C-terminal" evidence="1">
    <location>
        <begin position="162"/>
        <end position="256"/>
    </location>
</feature>
<dbReference type="InterPro" id="IPR034660">
    <property type="entry name" value="DinB/YfiT-like"/>
</dbReference>
<dbReference type="Proteomes" id="UP000540506">
    <property type="component" value="Unassembled WGS sequence"/>
</dbReference>
<gene>
    <name evidence="3" type="ORF">FHR34_005503</name>
</gene>
<evidence type="ECO:0000259" key="1">
    <source>
        <dbReference type="Pfam" id="PF07398"/>
    </source>
</evidence>
<dbReference type="NCBIfam" id="TIGR03083">
    <property type="entry name" value="maleylpyruvate isomerase family mycothiol-dependent enzyme"/>
    <property type="match status" value="1"/>
</dbReference>
<dbReference type="RefSeq" id="WP_184939835.1">
    <property type="nucleotide sequence ID" value="NZ_JACHJV010000001.1"/>
</dbReference>
<protein>
    <submittedName>
        <fullName evidence="3">Uncharacterized protein (TIGR03083 family)</fullName>
    </submittedName>
</protein>
<dbReference type="AlphaFoldDB" id="A0A7W7R732"/>
<dbReference type="Pfam" id="PF11716">
    <property type="entry name" value="MDMPI_N"/>
    <property type="match status" value="1"/>
</dbReference>
<evidence type="ECO:0000259" key="2">
    <source>
        <dbReference type="Pfam" id="PF11716"/>
    </source>
</evidence>
<proteinExistence type="predicted"/>
<dbReference type="InterPro" id="IPR024344">
    <property type="entry name" value="MDMPI_metal-binding"/>
</dbReference>
<sequence>MDYVSWFRRDALAFEAAVRLAAGAEAVPLVPSCPGWSVSDLVVHLGTVQRYVARLIRERLVEQPDGTDLAFLELPANTAAWPRPENAPNRAPLPAGLIDWFADGAGALGSLFGSRGPGERVWTWSREQTAGFWLRMQTIEMAVHRWDAENALAAARPIEAALAAAAVSQTFEVMAPGRRAMRQAPPGAGERYRFRQTDGPGDWTVGFDGDDVQLEEGGVPGDIELAGSASDLMLFLWQRIPADRLEVKGDRGALDRYFTLVPPV</sequence>
<dbReference type="SUPFAM" id="SSF109854">
    <property type="entry name" value="DinB/YfiT-like putative metalloenzymes"/>
    <property type="match status" value="1"/>
</dbReference>
<organism evidence="3 4">
    <name type="scientific">Kitasatospora kifunensis</name>
    <name type="common">Streptomyces kifunensis</name>
    <dbReference type="NCBI Taxonomy" id="58351"/>
    <lineage>
        <taxon>Bacteria</taxon>
        <taxon>Bacillati</taxon>
        <taxon>Actinomycetota</taxon>
        <taxon>Actinomycetes</taxon>
        <taxon>Kitasatosporales</taxon>
        <taxon>Streptomycetaceae</taxon>
        <taxon>Kitasatospora</taxon>
    </lineage>
</organism>
<dbReference type="GO" id="GO:0046872">
    <property type="term" value="F:metal ion binding"/>
    <property type="evidence" value="ECO:0007669"/>
    <property type="project" value="InterPro"/>
</dbReference>
<evidence type="ECO:0000313" key="4">
    <source>
        <dbReference type="Proteomes" id="UP000540506"/>
    </source>
</evidence>
<accession>A0A7W7R732</accession>
<evidence type="ECO:0000313" key="3">
    <source>
        <dbReference type="EMBL" id="MBB4926510.1"/>
    </source>
</evidence>
<feature type="domain" description="Mycothiol-dependent maleylpyruvate isomerase metal-binding" evidence="2">
    <location>
        <begin position="14"/>
        <end position="148"/>
    </location>
</feature>